<dbReference type="PRINTS" id="PR00413">
    <property type="entry name" value="HADHALOGNASE"/>
</dbReference>
<dbReference type="Gene3D" id="3.40.50.1000">
    <property type="entry name" value="HAD superfamily/HAD-like"/>
    <property type="match status" value="1"/>
</dbReference>
<dbReference type="NCBIfam" id="TIGR01509">
    <property type="entry name" value="HAD-SF-IA-v3"/>
    <property type="match status" value="1"/>
</dbReference>
<dbReference type="SFLD" id="SFLDG01129">
    <property type="entry name" value="C1.5:_HAD__Beta-PGM__Phosphata"/>
    <property type="match status" value="1"/>
</dbReference>
<evidence type="ECO:0000313" key="7">
    <source>
        <dbReference type="EMBL" id="CBA71510.1"/>
    </source>
</evidence>
<keyword evidence="5" id="KW-0460">Magnesium</keyword>
<evidence type="ECO:0000256" key="6">
    <source>
        <dbReference type="ARBA" id="ARBA00023277"/>
    </source>
</evidence>
<keyword evidence="4" id="KW-0378">Hydrolase</keyword>
<keyword evidence="6" id="KW-0119">Carbohydrate metabolism</keyword>
<dbReference type="EMBL" id="FN545154">
    <property type="protein sequence ID" value="CBA71510.1"/>
    <property type="molecule type" value="Genomic_DNA"/>
</dbReference>
<protein>
    <submittedName>
        <fullName evidence="7">2-deoxyglucose-6-phosphatase</fullName>
    </submittedName>
</protein>
<accession>D2TVY0</accession>
<evidence type="ECO:0000256" key="3">
    <source>
        <dbReference type="ARBA" id="ARBA00022723"/>
    </source>
</evidence>
<dbReference type="PANTHER" id="PTHR46193:SF18">
    <property type="entry name" value="HEXITOL PHOSPHATASE B"/>
    <property type="match status" value="1"/>
</dbReference>
<dbReference type="SFLD" id="SFLDG01135">
    <property type="entry name" value="C1.5.6:_HAD__Beta-PGM__Phospha"/>
    <property type="match status" value="1"/>
</dbReference>
<evidence type="ECO:0000256" key="5">
    <source>
        <dbReference type="ARBA" id="ARBA00022842"/>
    </source>
</evidence>
<sequence>MNIGVLLMSHKLSIKAAIFDMDGLLINSEPLWSQAEKEILSKLGVNTSIANQLPDTLGLRIDQVVQLWYSAAPWQGTSLEEVEQKIVKRVIELIEEQRPLLPGVKHALQLCQDHNLKIGLASASPKHMLEKVLTMFNIRDYFSAVVSATPLPYSKPHPEVYLQAAKLLDIEPTYCVAFEDSFHGMIAVKAARMRSIVVPPKDYFTDPRWTLADFKLTNLTELAIKHIV</sequence>
<dbReference type="InterPro" id="IPR023214">
    <property type="entry name" value="HAD_sf"/>
</dbReference>
<dbReference type="InterPro" id="IPR041492">
    <property type="entry name" value="HAD_2"/>
</dbReference>
<dbReference type="InterPro" id="IPR051600">
    <property type="entry name" value="Beta-PGM-like"/>
</dbReference>
<keyword evidence="3" id="KW-0479">Metal-binding</keyword>
<evidence type="ECO:0000256" key="4">
    <source>
        <dbReference type="ARBA" id="ARBA00022801"/>
    </source>
</evidence>
<proteinExistence type="inferred from homology"/>
<dbReference type="CDD" id="cd07505">
    <property type="entry name" value="HAD_BPGM-like"/>
    <property type="match status" value="1"/>
</dbReference>
<dbReference type="Gene3D" id="1.10.150.240">
    <property type="entry name" value="Putative phosphatase, domain 2"/>
    <property type="match status" value="1"/>
</dbReference>
<gene>
    <name evidence="7" type="ORF">ARN_01850</name>
</gene>
<dbReference type="PANTHER" id="PTHR46193">
    <property type="entry name" value="6-PHOSPHOGLUCONATE PHOSPHATASE"/>
    <property type="match status" value="1"/>
</dbReference>
<reference evidence="7" key="1">
    <citation type="journal article" date="2010" name="Insect Mol. Biol.">
        <title>The draft genome sequence of Arsenophonus nasoniae, son-killer bacterium of Nasonia vitripennis, reveals genes associated with virulence and symbiosis.</title>
        <authorList>
            <person name="Wilkes T."/>
            <person name="Darby A.C."/>
            <person name="Choi J."/>
            <person name="Colborne J.K."/>
            <person name="Werren J.H."/>
            <person name="Hurst G.D.D."/>
        </authorList>
    </citation>
    <scope>NUCLEOTIDE SEQUENCE</scope>
</reference>
<dbReference type="SFLD" id="SFLDS00003">
    <property type="entry name" value="Haloacid_Dehalogenase"/>
    <property type="match status" value="1"/>
</dbReference>
<dbReference type="FunFam" id="3.40.50.1000:FF:000036">
    <property type="entry name" value="HAD family hydrolase"/>
    <property type="match status" value="1"/>
</dbReference>
<dbReference type="InterPro" id="IPR023198">
    <property type="entry name" value="PGP-like_dom2"/>
</dbReference>
<dbReference type="AlphaFoldDB" id="D2TVY0"/>
<dbReference type="GO" id="GO:0000287">
    <property type="term" value="F:magnesium ion binding"/>
    <property type="evidence" value="ECO:0007669"/>
    <property type="project" value="UniProtKB-ARBA"/>
</dbReference>
<dbReference type="NCBIfam" id="NF008087">
    <property type="entry name" value="PRK10826.1"/>
    <property type="match status" value="1"/>
</dbReference>
<evidence type="ECO:0000256" key="2">
    <source>
        <dbReference type="ARBA" id="ARBA00006171"/>
    </source>
</evidence>
<dbReference type="Pfam" id="PF13419">
    <property type="entry name" value="HAD_2"/>
    <property type="match status" value="1"/>
</dbReference>
<comment type="similarity">
    <text evidence="2">Belongs to the HAD-like hydrolase superfamily. CbbY/CbbZ/Gph/YieH family.</text>
</comment>
<dbReference type="GO" id="GO:0016787">
    <property type="term" value="F:hydrolase activity"/>
    <property type="evidence" value="ECO:0007669"/>
    <property type="project" value="UniProtKB-KW"/>
</dbReference>
<dbReference type="InterPro" id="IPR006439">
    <property type="entry name" value="HAD-SF_hydro_IA"/>
</dbReference>
<organism evidence="7">
    <name type="scientific">Arsenophonus nasoniae</name>
    <name type="common">son-killer infecting Nasonia vitripennis</name>
    <dbReference type="NCBI Taxonomy" id="638"/>
    <lineage>
        <taxon>Bacteria</taxon>
        <taxon>Pseudomonadati</taxon>
        <taxon>Pseudomonadota</taxon>
        <taxon>Gammaproteobacteria</taxon>
        <taxon>Enterobacterales</taxon>
        <taxon>Morganellaceae</taxon>
        <taxon>Arsenophonus</taxon>
    </lineage>
</organism>
<dbReference type="InterPro" id="IPR036412">
    <property type="entry name" value="HAD-like_sf"/>
</dbReference>
<name>D2TVY0_9GAMM</name>
<evidence type="ECO:0000256" key="1">
    <source>
        <dbReference type="ARBA" id="ARBA00001946"/>
    </source>
</evidence>
<comment type="cofactor">
    <cofactor evidence="1">
        <name>Mg(2+)</name>
        <dbReference type="ChEBI" id="CHEBI:18420"/>
    </cofactor>
</comment>
<dbReference type="SUPFAM" id="SSF56784">
    <property type="entry name" value="HAD-like"/>
    <property type="match status" value="1"/>
</dbReference>